<dbReference type="SUPFAM" id="SSF46955">
    <property type="entry name" value="Putative DNA-binding domain"/>
    <property type="match status" value="1"/>
</dbReference>
<evidence type="ECO:0000313" key="7">
    <source>
        <dbReference type="Proteomes" id="UP000251186"/>
    </source>
</evidence>
<protein>
    <submittedName>
        <fullName evidence="6">Zn(II)-responsive regulator of zntA</fullName>
    </submittedName>
</protein>
<dbReference type="Pfam" id="PF00376">
    <property type="entry name" value="MerR"/>
    <property type="match status" value="1"/>
</dbReference>
<dbReference type="EMBL" id="UAQP01000005">
    <property type="protein sequence ID" value="SPU53502.1"/>
    <property type="molecule type" value="Genomic_DNA"/>
</dbReference>
<dbReference type="RefSeq" id="WP_112862355.1">
    <property type="nucleotide sequence ID" value="NZ_UAQP01000005.1"/>
</dbReference>
<keyword evidence="4" id="KW-0175">Coiled coil</keyword>
<reference evidence="6 7" key="1">
    <citation type="submission" date="2018-06" db="EMBL/GenBank/DDBJ databases">
        <authorList>
            <consortium name="Pathogen Informatics"/>
            <person name="Doyle S."/>
        </authorList>
    </citation>
    <scope>NUCLEOTIDE SEQUENCE [LARGE SCALE GENOMIC DNA]</scope>
    <source>
        <strain evidence="6 7">NCTC11166</strain>
    </source>
</reference>
<dbReference type="SMART" id="SM00422">
    <property type="entry name" value="HTH_MERR"/>
    <property type="match status" value="1"/>
</dbReference>
<dbReference type="PANTHER" id="PTHR30204:SF92">
    <property type="entry name" value="HTH-TYPE TRANSCRIPTIONAL REGULATOR ZNTR"/>
    <property type="match status" value="1"/>
</dbReference>
<dbReference type="InterPro" id="IPR009061">
    <property type="entry name" value="DNA-bd_dom_put_sf"/>
</dbReference>
<dbReference type="Proteomes" id="UP000251186">
    <property type="component" value="Unassembled WGS sequence"/>
</dbReference>
<dbReference type="AlphaFoldDB" id="A0A2X1BLW6"/>
<dbReference type="InterPro" id="IPR015358">
    <property type="entry name" value="Tscrpt_reg_MerR_DNA-bd"/>
</dbReference>
<dbReference type="InterPro" id="IPR000551">
    <property type="entry name" value="MerR-type_HTH_dom"/>
</dbReference>
<organism evidence="6 7">
    <name type="scientific">Brevundimonas vesicularis</name>
    <name type="common">Pseudomonas vesicularis</name>
    <dbReference type="NCBI Taxonomy" id="41276"/>
    <lineage>
        <taxon>Bacteria</taxon>
        <taxon>Pseudomonadati</taxon>
        <taxon>Pseudomonadota</taxon>
        <taxon>Alphaproteobacteria</taxon>
        <taxon>Caulobacterales</taxon>
        <taxon>Caulobacteraceae</taxon>
        <taxon>Brevundimonas</taxon>
    </lineage>
</organism>
<name>A0A2X1BLW6_BREVE</name>
<dbReference type="CDD" id="cd04785">
    <property type="entry name" value="HTH_CadR-PbrR-like"/>
    <property type="match status" value="1"/>
</dbReference>
<gene>
    <name evidence="6" type="primary">zntR_1</name>
    <name evidence="6" type="ORF">NCTC11166_01573</name>
</gene>
<evidence type="ECO:0000313" key="6">
    <source>
        <dbReference type="EMBL" id="SPU53502.1"/>
    </source>
</evidence>
<dbReference type="PROSITE" id="PS50937">
    <property type="entry name" value="HTH_MERR_2"/>
    <property type="match status" value="1"/>
</dbReference>
<proteinExistence type="predicted"/>
<feature type="coiled-coil region" evidence="4">
    <location>
        <begin position="91"/>
        <end position="121"/>
    </location>
</feature>
<dbReference type="InterPro" id="IPR047057">
    <property type="entry name" value="MerR_fam"/>
</dbReference>
<evidence type="ECO:0000256" key="2">
    <source>
        <dbReference type="ARBA" id="ARBA00023125"/>
    </source>
</evidence>
<dbReference type="GO" id="GO:0003700">
    <property type="term" value="F:DNA-binding transcription factor activity"/>
    <property type="evidence" value="ECO:0007669"/>
    <property type="project" value="InterPro"/>
</dbReference>
<dbReference type="PANTHER" id="PTHR30204">
    <property type="entry name" value="REDOX-CYCLING DRUG-SENSING TRANSCRIPTIONAL ACTIVATOR SOXR"/>
    <property type="match status" value="1"/>
</dbReference>
<dbReference type="Pfam" id="PF09278">
    <property type="entry name" value="MerR-DNA-bind"/>
    <property type="match status" value="1"/>
</dbReference>
<evidence type="ECO:0000259" key="5">
    <source>
        <dbReference type="PROSITE" id="PS50937"/>
    </source>
</evidence>
<sequence length="159" mass="17164">MPSPSAPPSLRTIGKLAAATGVKVPTIRFYEQIGLLPAAPRTASDRRLYDDVALRRLSFIRHARQLGFDIDSIRSLLDLSDHPDRACGEANAIAERHLSEVTEKIAQLQALKTELSRMTAECAGGRVSACKVIEVLHDHAFCSHGHDAVGRASLSSATP</sequence>
<dbReference type="PROSITE" id="PS00552">
    <property type="entry name" value="HTH_MERR_1"/>
    <property type="match status" value="1"/>
</dbReference>
<dbReference type="PRINTS" id="PR00040">
    <property type="entry name" value="HTHMERR"/>
</dbReference>
<dbReference type="GO" id="GO:0003677">
    <property type="term" value="F:DNA binding"/>
    <property type="evidence" value="ECO:0007669"/>
    <property type="project" value="UniProtKB-KW"/>
</dbReference>
<keyword evidence="2" id="KW-0238">DNA-binding</keyword>
<evidence type="ECO:0000256" key="4">
    <source>
        <dbReference type="SAM" id="Coils"/>
    </source>
</evidence>
<evidence type="ECO:0000256" key="3">
    <source>
        <dbReference type="ARBA" id="ARBA00023163"/>
    </source>
</evidence>
<keyword evidence="1" id="KW-0805">Transcription regulation</keyword>
<keyword evidence="3" id="KW-0804">Transcription</keyword>
<dbReference type="Gene3D" id="1.10.1660.10">
    <property type="match status" value="1"/>
</dbReference>
<feature type="domain" description="HTH merR-type" evidence="5">
    <location>
        <begin position="12"/>
        <end position="79"/>
    </location>
</feature>
<accession>A0A2X1BLW6</accession>
<evidence type="ECO:0000256" key="1">
    <source>
        <dbReference type="ARBA" id="ARBA00023015"/>
    </source>
</evidence>